<comment type="caution">
    <text evidence="3">The sequence shown here is derived from an EMBL/GenBank/DDBJ whole genome shotgun (WGS) entry which is preliminary data.</text>
</comment>
<dbReference type="SUPFAM" id="SSF55486">
    <property type="entry name" value="Metalloproteases ('zincins'), catalytic domain"/>
    <property type="match status" value="1"/>
</dbReference>
<proteinExistence type="predicted"/>
<name>A0ABN9VGV3_9DINO</name>
<feature type="compositionally biased region" description="Low complexity" evidence="1">
    <location>
        <begin position="39"/>
        <end position="53"/>
    </location>
</feature>
<gene>
    <name evidence="3" type="ORF">PCOR1329_LOCUS57810</name>
</gene>
<dbReference type="Proteomes" id="UP001189429">
    <property type="component" value="Unassembled WGS sequence"/>
</dbReference>
<evidence type="ECO:0000313" key="4">
    <source>
        <dbReference type="Proteomes" id="UP001189429"/>
    </source>
</evidence>
<evidence type="ECO:0000259" key="2">
    <source>
        <dbReference type="Pfam" id="PF16313"/>
    </source>
</evidence>
<dbReference type="EMBL" id="CAUYUJ010017158">
    <property type="protein sequence ID" value="CAK0872309.1"/>
    <property type="molecule type" value="Genomic_DNA"/>
</dbReference>
<dbReference type="Gene3D" id="3.40.390.10">
    <property type="entry name" value="Collagenase (Catalytic Domain)"/>
    <property type="match status" value="1"/>
</dbReference>
<protein>
    <recommendedName>
        <fullName evidence="2">EcxA zinc-binding domain-containing protein</fullName>
    </recommendedName>
</protein>
<sequence>MSSVTSGAPTRRAAPSTARRLEERNGGGSANSSPRWPMRAGSSGSRGSSAAARGPPPARGPAGGRRGRAAQAPRRAGRRPRRAARSPSEPAAAVCGRRPRGRSVRHHHIHEGAACRSLHDASPQLWWELRARSSSEADEFLRAGVRDVTVHEVGHTLGLRHNFRGSYDRTFYQRPDAGPSLRGAAWPHLFCDGLPAREYRS</sequence>
<dbReference type="InterPro" id="IPR032534">
    <property type="entry name" value="EcxA_zinc-bd"/>
</dbReference>
<keyword evidence="4" id="KW-1185">Reference proteome</keyword>
<dbReference type="Pfam" id="PF16313">
    <property type="entry name" value="DUF4953"/>
    <property type="match status" value="1"/>
</dbReference>
<feature type="region of interest" description="Disordered" evidence="1">
    <location>
        <begin position="1"/>
        <end position="105"/>
    </location>
</feature>
<dbReference type="InterPro" id="IPR024079">
    <property type="entry name" value="MetalloPept_cat_dom_sf"/>
</dbReference>
<reference evidence="3" key="1">
    <citation type="submission" date="2023-10" db="EMBL/GenBank/DDBJ databases">
        <authorList>
            <person name="Chen Y."/>
            <person name="Shah S."/>
            <person name="Dougan E. K."/>
            <person name="Thang M."/>
            <person name="Chan C."/>
        </authorList>
    </citation>
    <scope>NUCLEOTIDE SEQUENCE [LARGE SCALE GENOMIC DNA]</scope>
</reference>
<feature type="compositionally biased region" description="Basic residues" evidence="1">
    <location>
        <begin position="75"/>
        <end position="84"/>
    </location>
</feature>
<evidence type="ECO:0000313" key="3">
    <source>
        <dbReference type="EMBL" id="CAK0872309.1"/>
    </source>
</evidence>
<evidence type="ECO:0000256" key="1">
    <source>
        <dbReference type="SAM" id="MobiDB-lite"/>
    </source>
</evidence>
<feature type="compositionally biased region" description="Low complexity" evidence="1">
    <location>
        <begin position="8"/>
        <end position="18"/>
    </location>
</feature>
<organism evidence="3 4">
    <name type="scientific">Prorocentrum cordatum</name>
    <dbReference type="NCBI Taxonomy" id="2364126"/>
    <lineage>
        <taxon>Eukaryota</taxon>
        <taxon>Sar</taxon>
        <taxon>Alveolata</taxon>
        <taxon>Dinophyceae</taxon>
        <taxon>Prorocentrales</taxon>
        <taxon>Prorocentraceae</taxon>
        <taxon>Prorocentrum</taxon>
    </lineage>
</organism>
<feature type="domain" description="EcxA zinc-binding" evidence="2">
    <location>
        <begin position="135"/>
        <end position="168"/>
    </location>
</feature>
<accession>A0ABN9VGV3</accession>